<evidence type="ECO:0000256" key="1">
    <source>
        <dbReference type="SAM" id="MobiDB-lite"/>
    </source>
</evidence>
<keyword evidence="3" id="KW-1185">Reference proteome</keyword>
<organism evidence="2 3">
    <name type="scientific">Symbiochloris irregularis</name>
    <dbReference type="NCBI Taxonomy" id="706552"/>
    <lineage>
        <taxon>Eukaryota</taxon>
        <taxon>Viridiplantae</taxon>
        <taxon>Chlorophyta</taxon>
        <taxon>core chlorophytes</taxon>
        <taxon>Trebouxiophyceae</taxon>
        <taxon>Trebouxiales</taxon>
        <taxon>Trebouxiaceae</taxon>
        <taxon>Symbiochloris</taxon>
    </lineage>
</organism>
<name>A0AAW1P8H1_9CHLO</name>
<sequence length="70" mass="7765">MQMDVSVILASTLLIRRIPVQQQTVTRRKVRRWQRGGGPKCQMTSGSALLAKDASKMKPTQSLTADPIDI</sequence>
<accession>A0AAW1P8H1</accession>
<protein>
    <submittedName>
        <fullName evidence="2">Uncharacterized protein</fullName>
    </submittedName>
</protein>
<reference evidence="2 3" key="1">
    <citation type="journal article" date="2024" name="Nat. Commun.">
        <title>Phylogenomics reveals the evolutionary origins of lichenization in chlorophyte algae.</title>
        <authorList>
            <person name="Puginier C."/>
            <person name="Libourel C."/>
            <person name="Otte J."/>
            <person name="Skaloud P."/>
            <person name="Haon M."/>
            <person name="Grisel S."/>
            <person name="Petersen M."/>
            <person name="Berrin J.G."/>
            <person name="Delaux P.M."/>
            <person name="Dal Grande F."/>
            <person name="Keller J."/>
        </authorList>
    </citation>
    <scope>NUCLEOTIDE SEQUENCE [LARGE SCALE GENOMIC DNA]</scope>
    <source>
        <strain evidence="2 3">SAG 2036</strain>
    </source>
</reference>
<proteinExistence type="predicted"/>
<evidence type="ECO:0000313" key="3">
    <source>
        <dbReference type="Proteomes" id="UP001465755"/>
    </source>
</evidence>
<gene>
    <name evidence="2" type="ORF">WJX73_009486</name>
</gene>
<evidence type="ECO:0000313" key="2">
    <source>
        <dbReference type="EMBL" id="KAK9806055.1"/>
    </source>
</evidence>
<dbReference type="EMBL" id="JALJOQ010000039">
    <property type="protein sequence ID" value="KAK9806055.1"/>
    <property type="molecule type" value="Genomic_DNA"/>
</dbReference>
<comment type="caution">
    <text evidence="2">The sequence shown here is derived from an EMBL/GenBank/DDBJ whole genome shotgun (WGS) entry which is preliminary data.</text>
</comment>
<feature type="region of interest" description="Disordered" evidence="1">
    <location>
        <begin position="29"/>
        <end position="70"/>
    </location>
</feature>
<dbReference type="AlphaFoldDB" id="A0AAW1P8H1"/>
<dbReference type="Proteomes" id="UP001465755">
    <property type="component" value="Unassembled WGS sequence"/>
</dbReference>